<organism evidence="1">
    <name type="scientific">Petromyces alliaceus</name>
    <name type="common">Aspergillus alliaceus</name>
    <dbReference type="NCBI Taxonomy" id="209559"/>
    <lineage>
        <taxon>Eukaryota</taxon>
        <taxon>Fungi</taxon>
        <taxon>Dikarya</taxon>
        <taxon>Ascomycota</taxon>
        <taxon>Pezizomycotina</taxon>
        <taxon>Eurotiomycetes</taxon>
        <taxon>Eurotiomycetidae</taxon>
        <taxon>Eurotiales</taxon>
        <taxon>Aspergillaceae</taxon>
        <taxon>Aspergillus</taxon>
        <taxon>Aspergillus subgen. Circumdati</taxon>
    </lineage>
</organism>
<dbReference type="EMBL" id="ML735228">
    <property type="protein sequence ID" value="KAE8393610.1"/>
    <property type="molecule type" value="Genomic_DNA"/>
</dbReference>
<sequence>MDTLEAIRASNRRLDSALPARLIAVFVGVTSRIGEASMKQLAKHANAAWAPASFCEKRGQTVSGDQIKEISINLTLLRVGTHHWHRDQGGPSLLRSIDILLPASPRRGSRDLLPKGHLCFNRLMTMFAGGKERSNSQTTFPVGRKVSGQGTILSHRPAPIYTPIEEIGEEAFRPAYGLHWLLVMLRPFPRLSDLIP</sequence>
<reference evidence="1" key="1">
    <citation type="submission" date="2019-04" db="EMBL/GenBank/DDBJ databases">
        <title>Friends and foes A comparative genomics studyof 23 Aspergillus species from section Flavi.</title>
        <authorList>
            <consortium name="DOE Joint Genome Institute"/>
            <person name="Kjaerbolling I."/>
            <person name="Vesth T."/>
            <person name="Frisvad J.C."/>
            <person name="Nybo J.L."/>
            <person name="Theobald S."/>
            <person name="Kildgaard S."/>
            <person name="Isbrandt T."/>
            <person name="Kuo A."/>
            <person name="Sato A."/>
            <person name="Lyhne E.K."/>
            <person name="Kogle M.E."/>
            <person name="Wiebenga A."/>
            <person name="Kun R.S."/>
            <person name="Lubbers R.J."/>
            <person name="Makela M.R."/>
            <person name="Barry K."/>
            <person name="Chovatia M."/>
            <person name="Clum A."/>
            <person name="Daum C."/>
            <person name="Haridas S."/>
            <person name="He G."/>
            <person name="LaButti K."/>
            <person name="Lipzen A."/>
            <person name="Mondo S."/>
            <person name="Riley R."/>
            <person name="Salamov A."/>
            <person name="Simmons B.A."/>
            <person name="Magnuson J.K."/>
            <person name="Henrissat B."/>
            <person name="Mortensen U.H."/>
            <person name="Larsen T.O."/>
            <person name="Devries R.P."/>
            <person name="Grigoriev I.V."/>
            <person name="Machida M."/>
            <person name="Baker S.E."/>
            <person name="Andersen M.R."/>
        </authorList>
    </citation>
    <scope>NUCLEOTIDE SEQUENCE [LARGE SCALE GENOMIC DNA]</scope>
    <source>
        <strain evidence="1">IBT 14317</strain>
    </source>
</reference>
<gene>
    <name evidence="1" type="ORF">BDV23DRAFT_180371</name>
</gene>
<proteinExistence type="predicted"/>
<name>A0A5N7CHF2_PETAA</name>
<protein>
    <submittedName>
        <fullName evidence="1">Uncharacterized protein</fullName>
    </submittedName>
</protein>
<evidence type="ECO:0000313" key="1">
    <source>
        <dbReference type="EMBL" id="KAE8393610.1"/>
    </source>
</evidence>
<dbReference type="AlphaFoldDB" id="A0A5N7CHF2"/>
<accession>A0A5N7CHF2</accession>
<dbReference type="Proteomes" id="UP000326877">
    <property type="component" value="Unassembled WGS sequence"/>
</dbReference>
<dbReference type="OrthoDB" id="2898509at2759"/>